<proteinExistence type="predicted"/>
<accession>A0A6J4IPN6</accession>
<feature type="non-terminal residue" evidence="2">
    <location>
        <position position="1"/>
    </location>
</feature>
<dbReference type="GO" id="GO:0016757">
    <property type="term" value="F:glycosyltransferase activity"/>
    <property type="evidence" value="ECO:0007669"/>
    <property type="project" value="UniProtKB-KW"/>
</dbReference>
<gene>
    <name evidence="2" type="ORF">AVDCRST_MAG20-2430</name>
</gene>
<feature type="compositionally biased region" description="Gly residues" evidence="1">
    <location>
        <begin position="66"/>
        <end position="80"/>
    </location>
</feature>
<feature type="compositionally biased region" description="Low complexity" evidence="1">
    <location>
        <begin position="24"/>
        <end position="33"/>
    </location>
</feature>
<protein>
    <submittedName>
        <fullName evidence="2">Competence protein F homolog, phosphoribosyltransferase domain protein YhgH required for utilization of DNA as sole source of carbon and energy</fullName>
    </submittedName>
</protein>
<name>A0A6J4IPN6_9ACTN</name>
<feature type="compositionally biased region" description="Basic and acidic residues" evidence="1">
    <location>
        <begin position="88"/>
        <end position="101"/>
    </location>
</feature>
<feature type="compositionally biased region" description="Low complexity" evidence="1">
    <location>
        <begin position="102"/>
        <end position="112"/>
    </location>
</feature>
<evidence type="ECO:0000313" key="2">
    <source>
        <dbReference type="EMBL" id="CAA9256087.1"/>
    </source>
</evidence>
<reference evidence="2" key="1">
    <citation type="submission" date="2020-02" db="EMBL/GenBank/DDBJ databases">
        <authorList>
            <person name="Meier V. D."/>
        </authorList>
    </citation>
    <scope>NUCLEOTIDE SEQUENCE</scope>
    <source>
        <strain evidence="2">AVDCRST_MAG20</strain>
    </source>
</reference>
<organism evidence="2">
    <name type="scientific">uncultured Acidimicrobiales bacterium</name>
    <dbReference type="NCBI Taxonomy" id="310071"/>
    <lineage>
        <taxon>Bacteria</taxon>
        <taxon>Bacillati</taxon>
        <taxon>Actinomycetota</taxon>
        <taxon>Acidimicrobiia</taxon>
        <taxon>Acidimicrobiales</taxon>
        <taxon>environmental samples</taxon>
    </lineage>
</organism>
<evidence type="ECO:0000256" key="1">
    <source>
        <dbReference type="SAM" id="MobiDB-lite"/>
    </source>
</evidence>
<feature type="compositionally biased region" description="Basic residues" evidence="1">
    <location>
        <begin position="157"/>
        <end position="169"/>
    </location>
</feature>
<feature type="compositionally biased region" description="Low complexity" evidence="1">
    <location>
        <begin position="54"/>
        <end position="65"/>
    </location>
</feature>
<keyword evidence="2" id="KW-0808">Transferase</keyword>
<sequence>APQRRLPDLRETRGCAVRGLRVDAAGGAAPPTTARRRPLPRPALVRGSRRRPGGRSQVPQPAGTAGRPGAGDGRPGPGGGGRRRQHRHLDPHDARPPEGPRLRPGAAAGPPRGECPPPPARSAPRARPRPAPDRPAPGRATGGPPDAPRPPGQRAGARGRRRGDHRRHGLGCGGVAAQGRRRRGVGAGCRPEGASSPPRSV</sequence>
<dbReference type="AlphaFoldDB" id="A0A6J4IPN6"/>
<feature type="region of interest" description="Disordered" evidence="1">
    <location>
        <begin position="21"/>
        <end position="201"/>
    </location>
</feature>
<dbReference type="EMBL" id="CADCSY010000114">
    <property type="protein sequence ID" value="CAA9256087.1"/>
    <property type="molecule type" value="Genomic_DNA"/>
</dbReference>
<keyword evidence="2" id="KW-0328">Glycosyltransferase</keyword>
<feature type="non-terminal residue" evidence="2">
    <location>
        <position position="201"/>
    </location>
</feature>